<evidence type="ECO:0000313" key="2">
    <source>
        <dbReference type="Proteomes" id="UP000479938"/>
    </source>
</evidence>
<name>A0A6J4GI26_9FLAO</name>
<dbReference type="Proteomes" id="UP000479938">
    <property type="component" value="Unassembled WGS sequence"/>
</dbReference>
<dbReference type="AlphaFoldDB" id="A0A6J4GI26"/>
<sequence length="126" mass="14015">MFSLLEIGMSFITNEVPKALFALEADNFEAVRKTIFLNSFKLKSVVVCPGSCFKTSSSEKACTLLIAFVPKVSSEYFLSLLAVTTTSLRRSVLSSKKTVIKFSLFFKAMLDSIFPNIEKFSTISSR</sequence>
<reference evidence="1 2" key="1">
    <citation type="submission" date="2020-02" db="EMBL/GenBank/DDBJ databases">
        <authorList>
            <person name="Criscuolo A."/>
        </authorList>
    </citation>
    <scope>NUCLEOTIDE SEQUENCE [LARGE SCALE GENOMIC DNA]</scope>
    <source>
        <strain evidence="1">CIP105534</strain>
    </source>
</reference>
<gene>
    <name evidence="1" type="ORF">FLA105534_01902</name>
</gene>
<accession>A0A6J4GI26</accession>
<protein>
    <submittedName>
        <fullName evidence="1">Uncharacterized protein</fullName>
    </submittedName>
</protein>
<proteinExistence type="predicted"/>
<evidence type="ECO:0000313" key="1">
    <source>
        <dbReference type="EMBL" id="CAA9197941.1"/>
    </source>
</evidence>
<organism evidence="1 2">
    <name type="scientific">Flavobacterium bizetiae</name>
    <dbReference type="NCBI Taxonomy" id="2704140"/>
    <lineage>
        <taxon>Bacteria</taxon>
        <taxon>Pseudomonadati</taxon>
        <taxon>Bacteroidota</taxon>
        <taxon>Flavobacteriia</taxon>
        <taxon>Flavobacteriales</taxon>
        <taxon>Flavobacteriaceae</taxon>
        <taxon>Flavobacterium</taxon>
    </lineage>
</organism>
<dbReference type="EMBL" id="CADCSU010000078">
    <property type="protein sequence ID" value="CAA9197941.1"/>
    <property type="molecule type" value="Genomic_DNA"/>
</dbReference>
<keyword evidence="2" id="KW-1185">Reference proteome</keyword>